<evidence type="ECO:0000256" key="1">
    <source>
        <dbReference type="SAM" id="MobiDB-lite"/>
    </source>
</evidence>
<feature type="transmembrane region" description="Helical" evidence="2">
    <location>
        <begin position="33"/>
        <end position="51"/>
    </location>
</feature>
<sequence length="81" mass="9325">MSENQVEEIGKDGQMRHHKKHKNLIECAKENKLATFIIILIIAGLIWYFFIRKKGIDSISQGNGQNSQGLNRINITRNRGF</sequence>
<protein>
    <submittedName>
        <fullName evidence="3">Uncharacterized protein</fullName>
    </submittedName>
</protein>
<keyword evidence="2" id="KW-0812">Transmembrane</keyword>
<name>A0A6C0LQD2_9ZZZZ</name>
<evidence type="ECO:0000256" key="2">
    <source>
        <dbReference type="SAM" id="Phobius"/>
    </source>
</evidence>
<keyword evidence="2" id="KW-0472">Membrane</keyword>
<proteinExistence type="predicted"/>
<accession>A0A6C0LQD2</accession>
<reference evidence="3" key="1">
    <citation type="journal article" date="2020" name="Nature">
        <title>Giant virus diversity and host interactions through global metagenomics.</title>
        <authorList>
            <person name="Schulz F."/>
            <person name="Roux S."/>
            <person name="Paez-Espino D."/>
            <person name="Jungbluth S."/>
            <person name="Walsh D.A."/>
            <person name="Denef V.J."/>
            <person name="McMahon K.D."/>
            <person name="Konstantinidis K.T."/>
            <person name="Eloe-Fadrosh E.A."/>
            <person name="Kyrpides N.C."/>
            <person name="Woyke T."/>
        </authorList>
    </citation>
    <scope>NUCLEOTIDE SEQUENCE</scope>
    <source>
        <strain evidence="3">GVMAG-S-1014582-52</strain>
    </source>
</reference>
<dbReference type="AlphaFoldDB" id="A0A6C0LQD2"/>
<dbReference type="EMBL" id="MN740556">
    <property type="protein sequence ID" value="QHU33096.1"/>
    <property type="molecule type" value="Genomic_DNA"/>
</dbReference>
<keyword evidence="2" id="KW-1133">Transmembrane helix</keyword>
<feature type="region of interest" description="Disordered" evidence="1">
    <location>
        <begin position="59"/>
        <end position="81"/>
    </location>
</feature>
<organism evidence="3">
    <name type="scientific">viral metagenome</name>
    <dbReference type="NCBI Taxonomy" id="1070528"/>
    <lineage>
        <taxon>unclassified sequences</taxon>
        <taxon>metagenomes</taxon>
        <taxon>organismal metagenomes</taxon>
    </lineage>
</organism>
<evidence type="ECO:0000313" key="3">
    <source>
        <dbReference type="EMBL" id="QHU33096.1"/>
    </source>
</evidence>